<gene>
    <name evidence="2" type="ORF">WUBG_10193</name>
</gene>
<name>J9EPA7_WUCBA</name>
<evidence type="ECO:0000313" key="2">
    <source>
        <dbReference type="EMBL" id="EJW78897.1"/>
    </source>
</evidence>
<dbReference type="AlphaFoldDB" id="J9EPA7"/>
<evidence type="ECO:0000256" key="1">
    <source>
        <dbReference type="SAM" id="MobiDB-lite"/>
    </source>
</evidence>
<dbReference type="EMBL" id="ADBV01006083">
    <property type="protein sequence ID" value="EJW78897.1"/>
    <property type="molecule type" value="Genomic_DNA"/>
</dbReference>
<sequence>MGTKSKLSTRNCATSTASLSSVEIASGEKGVTDSGNSAFLGTLINNATDGSHSESSSSSSLNNLTVGKASAQALALTKKRLELNDSEDDLNDESVNLVALDEVASATDELARHSPGSLHHSRRRVATNSEIGADSRSFAGSCSSISDLDVETSTHGSSAESHLIGLMKSMSDMSCKKSTVDVNWDFVNPDDPTSVTTEVTVGPRNGHNSPGSASRRSRFPYCFKHHTVSFLTELDNRLISTDVLFGKSNDSARRRLSNKIRRFWPPLRSLETLHDNIRFSQLDRFLERLMKIRTPIPSPPKTPVFSNKMISVVAAELSDTARKLERIGH</sequence>
<evidence type="ECO:0000313" key="3">
    <source>
        <dbReference type="Proteomes" id="UP000004810"/>
    </source>
</evidence>
<comment type="caution">
    <text evidence="2">The sequence shown here is derived from an EMBL/GenBank/DDBJ whole genome shotgun (WGS) entry which is preliminary data.</text>
</comment>
<protein>
    <submittedName>
        <fullName evidence="2">Uncharacterized protein</fullName>
    </submittedName>
</protein>
<organism evidence="2 3">
    <name type="scientific">Wuchereria bancrofti</name>
    <dbReference type="NCBI Taxonomy" id="6293"/>
    <lineage>
        <taxon>Eukaryota</taxon>
        <taxon>Metazoa</taxon>
        <taxon>Ecdysozoa</taxon>
        <taxon>Nematoda</taxon>
        <taxon>Chromadorea</taxon>
        <taxon>Rhabditida</taxon>
        <taxon>Spirurina</taxon>
        <taxon>Spiruromorpha</taxon>
        <taxon>Filarioidea</taxon>
        <taxon>Onchocercidae</taxon>
        <taxon>Wuchereria</taxon>
    </lineage>
</organism>
<feature type="region of interest" description="Disordered" evidence="1">
    <location>
        <begin position="195"/>
        <end position="215"/>
    </location>
</feature>
<feature type="region of interest" description="Disordered" evidence="1">
    <location>
        <begin position="108"/>
        <end position="129"/>
    </location>
</feature>
<dbReference type="Proteomes" id="UP000004810">
    <property type="component" value="Unassembled WGS sequence"/>
</dbReference>
<reference evidence="3" key="1">
    <citation type="submission" date="2012-08" db="EMBL/GenBank/DDBJ databases">
        <title>The Genome Sequence of Wuchereria bancrofti.</title>
        <authorList>
            <person name="Nutman T.B."/>
            <person name="Fink D.L."/>
            <person name="Russ C."/>
            <person name="Young S."/>
            <person name="Zeng Q."/>
            <person name="Koehrsen M."/>
            <person name="Alvarado L."/>
            <person name="Berlin A."/>
            <person name="Chapman S.B."/>
            <person name="Chen Z."/>
            <person name="Freedman E."/>
            <person name="Gellesch M."/>
            <person name="Goldberg J."/>
            <person name="Griggs A."/>
            <person name="Gujja S."/>
            <person name="Heilman E.R."/>
            <person name="Heiman D."/>
            <person name="Hepburn T."/>
            <person name="Howarth C."/>
            <person name="Jen D."/>
            <person name="Larson L."/>
            <person name="Lewis B."/>
            <person name="Mehta T."/>
            <person name="Park D."/>
            <person name="Pearson M."/>
            <person name="Roberts A."/>
            <person name="Saif S."/>
            <person name="Shea T."/>
            <person name="Shenoy N."/>
            <person name="Sisk P."/>
            <person name="Stolte C."/>
            <person name="Sykes S."/>
            <person name="Walk T."/>
            <person name="White J."/>
            <person name="Yandava C."/>
            <person name="Haas B."/>
            <person name="Henn M.R."/>
            <person name="Nusbaum C."/>
            <person name="Birren B."/>
        </authorList>
    </citation>
    <scope>NUCLEOTIDE SEQUENCE [LARGE SCALE GENOMIC DNA]</scope>
    <source>
        <strain evidence="3">NA</strain>
    </source>
</reference>
<accession>J9EPA7</accession>
<proteinExistence type="predicted"/>